<dbReference type="Pfam" id="PF11716">
    <property type="entry name" value="MDMPI_N"/>
    <property type="match status" value="1"/>
</dbReference>
<feature type="domain" description="Mycothiol-dependent maleylpyruvate isomerase metal-binding" evidence="1">
    <location>
        <begin position="10"/>
        <end position="132"/>
    </location>
</feature>
<evidence type="ECO:0000259" key="1">
    <source>
        <dbReference type="Pfam" id="PF11716"/>
    </source>
</evidence>
<dbReference type="InterPro" id="IPR017517">
    <property type="entry name" value="Maleyloyr_isom"/>
</dbReference>
<organism evidence="2 3">
    <name type="scientific">Actinacidiphila oryziradicis</name>
    <dbReference type="NCBI Taxonomy" id="2571141"/>
    <lineage>
        <taxon>Bacteria</taxon>
        <taxon>Bacillati</taxon>
        <taxon>Actinomycetota</taxon>
        <taxon>Actinomycetes</taxon>
        <taxon>Kitasatosporales</taxon>
        <taxon>Streptomycetaceae</taxon>
        <taxon>Actinacidiphila</taxon>
    </lineage>
</organism>
<dbReference type="OrthoDB" id="5185819at2"/>
<evidence type="ECO:0000313" key="3">
    <source>
        <dbReference type="Proteomes" id="UP000305778"/>
    </source>
</evidence>
<dbReference type="Gene3D" id="1.20.120.450">
    <property type="entry name" value="dinb family like domain"/>
    <property type="match status" value="1"/>
</dbReference>
<evidence type="ECO:0000313" key="2">
    <source>
        <dbReference type="EMBL" id="TKA12241.1"/>
    </source>
</evidence>
<dbReference type="Proteomes" id="UP000305778">
    <property type="component" value="Unassembled WGS sequence"/>
</dbReference>
<dbReference type="NCBIfam" id="TIGR03086">
    <property type="entry name" value="TIGR03086 family metal-binding protein"/>
    <property type="match status" value="1"/>
</dbReference>
<dbReference type="NCBIfam" id="TIGR03083">
    <property type="entry name" value="maleylpyruvate isomerase family mycothiol-dependent enzyme"/>
    <property type="match status" value="1"/>
</dbReference>
<keyword evidence="3" id="KW-1185">Reference proteome</keyword>
<dbReference type="InterPro" id="IPR024344">
    <property type="entry name" value="MDMPI_metal-binding"/>
</dbReference>
<dbReference type="InterPro" id="IPR017520">
    <property type="entry name" value="CHP03086"/>
</dbReference>
<dbReference type="SUPFAM" id="SSF109854">
    <property type="entry name" value="DinB/YfiT-like putative metalloenzymes"/>
    <property type="match status" value="1"/>
</dbReference>
<protein>
    <submittedName>
        <fullName evidence="2">TIGR03086 family protein</fullName>
    </submittedName>
</protein>
<dbReference type="RefSeq" id="WP_136722774.1">
    <property type="nucleotide sequence ID" value="NZ_SUMC01000005.1"/>
</dbReference>
<sequence>MTDIRVLDRRALAAAEEIVRKIDGSRPDRPTPCSEWTLAQLLAHMVGQNHGFAAAARGAGKDLAVWADRPVGEEPAEAFAASAAEVTAAFGEEGALERGFCLPEIRDGGPFPARTAIGFHFVDTVVHGWDVARSIGVEAEFDADVLAAVLPIAEAVPGGAARERKGSAFRHGVPAGEGAGLLDRILALLGRDPGWTAS</sequence>
<dbReference type="GO" id="GO:0046872">
    <property type="term" value="F:metal ion binding"/>
    <property type="evidence" value="ECO:0007669"/>
    <property type="project" value="InterPro"/>
</dbReference>
<comment type="caution">
    <text evidence="2">The sequence shown here is derived from an EMBL/GenBank/DDBJ whole genome shotgun (WGS) entry which is preliminary data.</text>
</comment>
<dbReference type="InterPro" id="IPR034660">
    <property type="entry name" value="DinB/YfiT-like"/>
</dbReference>
<gene>
    <name evidence="2" type="ORF">FCI23_08155</name>
</gene>
<proteinExistence type="predicted"/>
<dbReference type="AlphaFoldDB" id="A0A4U0SUM2"/>
<dbReference type="EMBL" id="SUMC01000005">
    <property type="protein sequence ID" value="TKA12241.1"/>
    <property type="molecule type" value="Genomic_DNA"/>
</dbReference>
<reference evidence="2 3" key="1">
    <citation type="submission" date="2019-04" db="EMBL/GenBank/DDBJ databases">
        <title>Streptomyces oryziradicis sp. nov., a novel actinomycete isolated from rhizosphere soil of rice (Oryza sativa L.).</title>
        <authorList>
            <person name="Li C."/>
        </authorList>
    </citation>
    <scope>NUCLEOTIDE SEQUENCE [LARGE SCALE GENOMIC DNA]</scope>
    <source>
        <strain evidence="2 3">NEAU-C40</strain>
    </source>
</reference>
<accession>A0A4U0SUM2</accession>
<name>A0A4U0SUM2_9ACTN</name>